<evidence type="ECO:0000256" key="1">
    <source>
        <dbReference type="SAM" id="MobiDB-lite"/>
    </source>
</evidence>
<sequence length="84" mass="8725">MEDDDKLTALSSAGEEEAGSKSPAVTTAQPSPSVPAPTSSGPLHPPIYDYERVRHVPGMAKKKGHTAPVGRDPPRSSSSAKETS</sequence>
<dbReference type="Proteomes" id="UP000886998">
    <property type="component" value="Unassembled WGS sequence"/>
</dbReference>
<feature type="region of interest" description="Disordered" evidence="1">
    <location>
        <begin position="1"/>
        <end position="84"/>
    </location>
</feature>
<feature type="compositionally biased region" description="Polar residues" evidence="1">
    <location>
        <begin position="23"/>
        <end position="41"/>
    </location>
</feature>
<name>A0A8X6IR91_9ARAC</name>
<comment type="caution">
    <text evidence="2">The sequence shown here is derived from an EMBL/GenBank/DDBJ whole genome shotgun (WGS) entry which is preliminary data.</text>
</comment>
<dbReference type="OrthoDB" id="10505017at2759"/>
<evidence type="ECO:0000313" key="3">
    <source>
        <dbReference type="Proteomes" id="UP000886998"/>
    </source>
</evidence>
<gene>
    <name evidence="2" type="primary">AVEN_33109_1</name>
    <name evidence="2" type="ORF">TNIN_345451</name>
</gene>
<dbReference type="AlphaFoldDB" id="A0A8X6IR91"/>
<protein>
    <submittedName>
        <fullName evidence="2">Uncharacterized protein</fullName>
    </submittedName>
</protein>
<keyword evidence="3" id="KW-1185">Reference proteome</keyword>
<evidence type="ECO:0000313" key="2">
    <source>
        <dbReference type="EMBL" id="GFS56591.1"/>
    </source>
</evidence>
<organism evidence="2 3">
    <name type="scientific">Trichonephila inaurata madagascariensis</name>
    <dbReference type="NCBI Taxonomy" id="2747483"/>
    <lineage>
        <taxon>Eukaryota</taxon>
        <taxon>Metazoa</taxon>
        <taxon>Ecdysozoa</taxon>
        <taxon>Arthropoda</taxon>
        <taxon>Chelicerata</taxon>
        <taxon>Arachnida</taxon>
        <taxon>Araneae</taxon>
        <taxon>Araneomorphae</taxon>
        <taxon>Entelegynae</taxon>
        <taxon>Araneoidea</taxon>
        <taxon>Nephilidae</taxon>
        <taxon>Trichonephila</taxon>
        <taxon>Trichonephila inaurata</taxon>
    </lineage>
</organism>
<proteinExistence type="predicted"/>
<dbReference type="EMBL" id="BMAV01027131">
    <property type="protein sequence ID" value="GFS56591.1"/>
    <property type="molecule type" value="Genomic_DNA"/>
</dbReference>
<accession>A0A8X6IR91</accession>
<feature type="compositionally biased region" description="Polar residues" evidence="1">
    <location>
        <begin position="75"/>
        <end position="84"/>
    </location>
</feature>
<reference evidence="2" key="1">
    <citation type="submission" date="2020-08" db="EMBL/GenBank/DDBJ databases">
        <title>Multicomponent nature underlies the extraordinary mechanical properties of spider dragline silk.</title>
        <authorList>
            <person name="Kono N."/>
            <person name="Nakamura H."/>
            <person name="Mori M."/>
            <person name="Yoshida Y."/>
            <person name="Ohtoshi R."/>
            <person name="Malay A.D."/>
            <person name="Moran D.A.P."/>
            <person name="Tomita M."/>
            <person name="Numata K."/>
            <person name="Arakawa K."/>
        </authorList>
    </citation>
    <scope>NUCLEOTIDE SEQUENCE</scope>
</reference>